<dbReference type="EMBL" id="KN846954">
    <property type="protein sequence ID" value="KIV78435.1"/>
    <property type="molecule type" value="Genomic_DNA"/>
</dbReference>
<evidence type="ECO:0000313" key="4">
    <source>
        <dbReference type="Proteomes" id="UP000053599"/>
    </source>
</evidence>
<keyword evidence="2" id="KW-0472">Membrane</keyword>
<feature type="compositionally biased region" description="Polar residues" evidence="1">
    <location>
        <begin position="92"/>
        <end position="102"/>
    </location>
</feature>
<dbReference type="STRING" id="1016849.A0A0D1VQU4"/>
<reference evidence="3 4" key="1">
    <citation type="submission" date="2015-01" db="EMBL/GenBank/DDBJ databases">
        <title>The Genome Sequence of Exophiala sideris CBS121828.</title>
        <authorList>
            <consortium name="The Broad Institute Genomics Platform"/>
            <person name="Cuomo C."/>
            <person name="de Hoog S."/>
            <person name="Gorbushina A."/>
            <person name="Stielow B."/>
            <person name="Teixiera M."/>
            <person name="Abouelleil A."/>
            <person name="Chapman S.B."/>
            <person name="Priest M."/>
            <person name="Young S.K."/>
            <person name="Wortman J."/>
            <person name="Nusbaum C."/>
            <person name="Birren B."/>
        </authorList>
    </citation>
    <scope>NUCLEOTIDE SEQUENCE [LARGE SCALE GENOMIC DNA]</scope>
    <source>
        <strain evidence="3 4">CBS 121828</strain>
    </source>
</reference>
<feature type="region of interest" description="Disordered" evidence="1">
    <location>
        <begin position="74"/>
        <end position="120"/>
    </location>
</feature>
<organism evidence="3 4">
    <name type="scientific">Exophiala sideris</name>
    <dbReference type="NCBI Taxonomy" id="1016849"/>
    <lineage>
        <taxon>Eukaryota</taxon>
        <taxon>Fungi</taxon>
        <taxon>Dikarya</taxon>
        <taxon>Ascomycota</taxon>
        <taxon>Pezizomycotina</taxon>
        <taxon>Eurotiomycetes</taxon>
        <taxon>Chaetothyriomycetidae</taxon>
        <taxon>Chaetothyriales</taxon>
        <taxon>Herpotrichiellaceae</taxon>
        <taxon>Exophiala</taxon>
    </lineage>
</organism>
<keyword evidence="2" id="KW-0812">Transmembrane</keyword>
<dbReference type="AlphaFoldDB" id="A0A0D1VQU4"/>
<evidence type="ECO:0000256" key="2">
    <source>
        <dbReference type="SAM" id="Phobius"/>
    </source>
</evidence>
<name>A0A0D1VQU4_9EURO</name>
<evidence type="ECO:0000313" key="3">
    <source>
        <dbReference type="EMBL" id="KIV78435.1"/>
    </source>
</evidence>
<sequence length="120" mass="13211">MVSTVSYAMPAGVLGGLCAAMILFIWWWFPRTWKRGVAQENAELDGVGSAERREQAVSHAKSIIDNYRERIKQEQLAKNGNAHSNEPGDIEAQNTTTSTELKSMNKDHSAHVDVAPATTI</sequence>
<dbReference type="HOGENOM" id="CLU_1981625_0_0_1"/>
<proteinExistence type="predicted"/>
<gene>
    <name evidence="3" type="ORF">PV11_10155</name>
</gene>
<keyword evidence="2" id="KW-1133">Transmembrane helix</keyword>
<dbReference type="Proteomes" id="UP000053599">
    <property type="component" value="Unassembled WGS sequence"/>
</dbReference>
<feature type="transmembrane region" description="Helical" evidence="2">
    <location>
        <begin position="6"/>
        <end position="29"/>
    </location>
</feature>
<protein>
    <submittedName>
        <fullName evidence="3">Uncharacterized protein</fullName>
    </submittedName>
</protein>
<dbReference type="OrthoDB" id="4117870at2759"/>
<evidence type="ECO:0000256" key="1">
    <source>
        <dbReference type="SAM" id="MobiDB-lite"/>
    </source>
</evidence>
<accession>A0A0D1VQU4</accession>